<dbReference type="InterPro" id="IPR036013">
    <property type="entry name" value="Band_7/SPFH_dom_sf"/>
</dbReference>
<dbReference type="SMART" id="SM00244">
    <property type="entry name" value="PHB"/>
    <property type="match status" value="1"/>
</dbReference>
<dbReference type="OrthoDB" id="9809197at2"/>
<keyword evidence="5" id="KW-0472">Membrane</keyword>
<keyword evidence="8" id="KW-0645">Protease</keyword>
<dbReference type="PIRSF" id="PIRSF005651">
    <property type="entry name" value="HflC"/>
    <property type="match status" value="1"/>
</dbReference>
<dbReference type="InterPro" id="IPR001107">
    <property type="entry name" value="Band_7"/>
</dbReference>
<evidence type="ECO:0000256" key="5">
    <source>
        <dbReference type="ARBA" id="ARBA00023136"/>
    </source>
</evidence>
<reference evidence="8 9" key="1">
    <citation type="submission" date="2019-02" db="EMBL/GenBank/DDBJ databases">
        <title>Deep-cultivation of Planctomycetes and their phenomic and genomic characterization uncovers novel biology.</title>
        <authorList>
            <person name="Wiegand S."/>
            <person name="Jogler M."/>
            <person name="Boedeker C."/>
            <person name="Pinto D."/>
            <person name="Vollmers J."/>
            <person name="Rivas-Marin E."/>
            <person name="Kohn T."/>
            <person name="Peeters S.H."/>
            <person name="Heuer A."/>
            <person name="Rast P."/>
            <person name="Oberbeckmann S."/>
            <person name="Bunk B."/>
            <person name="Jeske O."/>
            <person name="Meyerdierks A."/>
            <person name="Storesund J.E."/>
            <person name="Kallscheuer N."/>
            <person name="Luecker S."/>
            <person name="Lage O.M."/>
            <person name="Pohl T."/>
            <person name="Merkel B.J."/>
            <person name="Hornburger P."/>
            <person name="Mueller R.-W."/>
            <person name="Bruemmer F."/>
            <person name="Labrenz M."/>
            <person name="Spormann A.M."/>
            <person name="Op den Camp H."/>
            <person name="Overmann J."/>
            <person name="Amann R."/>
            <person name="Jetten M.S.M."/>
            <person name="Mascher T."/>
            <person name="Medema M.H."/>
            <person name="Devos D.P."/>
            <person name="Kaster A.-K."/>
            <person name="Ovreas L."/>
            <person name="Rohde M."/>
            <person name="Galperin M.Y."/>
            <person name="Jogler C."/>
        </authorList>
    </citation>
    <scope>NUCLEOTIDE SEQUENCE [LARGE SCALE GENOMIC DNA]</scope>
    <source>
        <strain evidence="8 9">Pan265</strain>
    </source>
</reference>
<keyword evidence="4" id="KW-1133">Transmembrane helix</keyword>
<dbReference type="SUPFAM" id="SSF117892">
    <property type="entry name" value="Band 7/SPFH domain"/>
    <property type="match status" value="1"/>
</dbReference>
<evidence type="ECO:0000256" key="2">
    <source>
        <dbReference type="ARBA" id="ARBA00007862"/>
    </source>
</evidence>
<dbReference type="KEGG" id="mcad:Pan265_15760"/>
<comment type="similarity">
    <text evidence="2 6">Belongs to the band 7/mec-2 family. HflC subfamily.</text>
</comment>
<dbReference type="CDD" id="cd03405">
    <property type="entry name" value="SPFH_HflC"/>
    <property type="match status" value="1"/>
</dbReference>
<dbReference type="Proteomes" id="UP000320386">
    <property type="component" value="Chromosome"/>
</dbReference>
<keyword evidence="9" id="KW-1185">Reference proteome</keyword>
<comment type="subcellular location">
    <subcellularLocation>
        <location evidence="1">Membrane</location>
        <topology evidence="1">Single-pass membrane protein</topology>
    </subcellularLocation>
</comment>
<accession>A0A518BXL5</accession>
<dbReference type="EMBL" id="CP036280">
    <property type="protein sequence ID" value="QDU71723.1"/>
    <property type="molecule type" value="Genomic_DNA"/>
</dbReference>
<dbReference type="AlphaFoldDB" id="A0A518BXL5"/>
<evidence type="ECO:0000256" key="1">
    <source>
        <dbReference type="ARBA" id="ARBA00004167"/>
    </source>
</evidence>
<evidence type="ECO:0000313" key="9">
    <source>
        <dbReference type="Proteomes" id="UP000320386"/>
    </source>
</evidence>
<protein>
    <recommendedName>
        <fullName evidence="6">Protein HflC</fullName>
    </recommendedName>
</protein>
<organism evidence="8 9">
    <name type="scientific">Mucisphaera calidilacus</name>
    <dbReference type="NCBI Taxonomy" id="2527982"/>
    <lineage>
        <taxon>Bacteria</taxon>
        <taxon>Pseudomonadati</taxon>
        <taxon>Planctomycetota</taxon>
        <taxon>Phycisphaerae</taxon>
        <taxon>Phycisphaerales</taxon>
        <taxon>Phycisphaeraceae</taxon>
        <taxon>Mucisphaera</taxon>
    </lineage>
</organism>
<sequence length="310" mass="34760">MIRGLAIILFFIVIIVLAGSLYQLDETEQAVILRFQQPVGNAVTEAGIHFKLPFIDDVRRFDKRLLAWDGDPNQIPTLERQFIKIDTTARWRIIDPLLFLQRVRDESGAQSRLDDVIDSVVRDSVSSTNLAQLVQSSDWAGGVISDSQNPPASEGDQPAGREELEALILRKASANMDQFGIELVDVRIKRVNYVPSVQARVFDRMITERQRVAQQYRSEGEGEASRIQGETQRDLAQITSSAQRDAEIIRGKADAEATNIYAGAYGKDPEFYAFMRTLESYSKTLSGGTTLLLSADAPYFHYLKGEKLED</sequence>
<evidence type="ECO:0000313" key="8">
    <source>
        <dbReference type="EMBL" id="QDU71723.1"/>
    </source>
</evidence>
<dbReference type="RefSeq" id="WP_145445926.1">
    <property type="nucleotide sequence ID" value="NZ_CP036280.1"/>
</dbReference>
<keyword evidence="8" id="KW-0378">Hydrolase</keyword>
<dbReference type="Gene3D" id="3.30.479.30">
    <property type="entry name" value="Band 7 domain"/>
    <property type="match status" value="1"/>
</dbReference>
<dbReference type="InterPro" id="IPR010200">
    <property type="entry name" value="HflC"/>
</dbReference>
<name>A0A518BXL5_9BACT</name>
<evidence type="ECO:0000256" key="4">
    <source>
        <dbReference type="ARBA" id="ARBA00022989"/>
    </source>
</evidence>
<feature type="domain" description="Band 7" evidence="7">
    <location>
        <begin position="19"/>
        <end position="205"/>
    </location>
</feature>
<dbReference type="PANTHER" id="PTHR42911:SF1">
    <property type="entry name" value="MODULATOR OF FTSH PROTEASE HFLC"/>
    <property type="match status" value="1"/>
</dbReference>
<dbReference type="NCBIfam" id="TIGR01932">
    <property type="entry name" value="hflC"/>
    <property type="match status" value="1"/>
</dbReference>
<dbReference type="GO" id="GO:0016020">
    <property type="term" value="C:membrane"/>
    <property type="evidence" value="ECO:0007669"/>
    <property type="project" value="UniProtKB-SubCell"/>
</dbReference>
<keyword evidence="3" id="KW-0812">Transmembrane</keyword>
<comment type="function">
    <text evidence="6">HflC and HflK could regulate a protease.</text>
</comment>
<proteinExistence type="inferred from homology"/>
<evidence type="ECO:0000256" key="3">
    <source>
        <dbReference type="ARBA" id="ARBA00022692"/>
    </source>
</evidence>
<dbReference type="GO" id="GO:0008233">
    <property type="term" value="F:peptidase activity"/>
    <property type="evidence" value="ECO:0007669"/>
    <property type="project" value="UniProtKB-KW"/>
</dbReference>
<gene>
    <name evidence="8" type="primary">hflC_1</name>
    <name evidence="8" type="ORF">Pan265_15760</name>
</gene>
<evidence type="ECO:0000256" key="6">
    <source>
        <dbReference type="PIRNR" id="PIRNR005651"/>
    </source>
</evidence>
<dbReference type="Pfam" id="PF01145">
    <property type="entry name" value="Band_7"/>
    <property type="match status" value="1"/>
</dbReference>
<dbReference type="GO" id="GO:0006508">
    <property type="term" value="P:proteolysis"/>
    <property type="evidence" value="ECO:0007669"/>
    <property type="project" value="UniProtKB-KW"/>
</dbReference>
<evidence type="ECO:0000259" key="7">
    <source>
        <dbReference type="SMART" id="SM00244"/>
    </source>
</evidence>
<dbReference type="PANTHER" id="PTHR42911">
    <property type="entry name" value="MODULATOR OF FTSH PROTEASE HFLC"/>
    <property type="match status" value="1"/>
</dbReference>